<keyword evidence="1" id="KW-1133">Transmembrane helix</keyword>
<dbReference type="OrthoDB" id="9780884at2"/>
<evidence type="ECO:0000256" key="1">
    <source>
        <dbReference type="SAM" id="Phobius"/>
    </source>
</evidence>
<comment type="caution">
    <text evidence="3">The sequence shown here is derived from an EMBL/GenBank/DDBJ whole genome shotgun (WGS) entry which is preliminary data.</text>
</comment>
<gene>
    <name evidence="3" type="ORF">PJIAN_3378</name>
</gene>
<dbReference type="CDD" id="cd07385">
    <property type="entry name" value="MPP_YkuE_C"/>
    <property type="match status" value="1"/>
</dbReference>
<evidence type="ECO:0000259" key="2">
    <source>
        <dbReference type="Pfam" id="PF00149"/>
    </source>
</evidence>
<keyword evidence="1" id="KW-0812">Transmembrane</keyword>
<keyword evidence="4" id="KW-1185">Reference proteome</keyword>
<name>A0A170ZW35_9BACT</name>
<dbReference type="EMBL" id="BDCR01000003">
    <property type="protein sequence ID" value="GAT63066.1"/>
    <property type="molecule type" value="Genomic_DNA"/>
</dbReference>
<sequence>MKYGFFIIMFGIFLAMFGYVIGRGWQVLPTQGYWRQLYAGLSVLLFASFFVALFLGQTMSLGMASAISFAGDTYFLVMIYLLLSFLSADLVRIINSFAHFAPPGMMAFRFWWLMASFGVIAIALIAGNYKFNHPEVVTLNLETNKPKQGKELRIVAVSDLHVGFSIQKKQLQQYVQMINDQHPDIVLIAGDLFDRAVEPVVKQKMQEELRNIHAPKGIYAINGNHEFYSGNLKAIDDFYQKAGVRLLTDNVALIDSAFYIIGRDDRTNIHRKPLLYLTEGLNPALPTILLDHQPHHLEEAEQSGIDLQISGHTHEGQFFPGNLIVKREFEQAHGYLRKGKTQYYISSGLGIWGPQYRIGTQSELVVINLKY</sequence>
<dbReference type="PANTHER" id="PTHR31302">
    <property type="entry name" value="TRANSMEMBRANE PROTEIN WITH METALLOPHOSPHOESTERASE DOMAIN-RELATED"/>
    <property type="match status" value="1"/>
</dbReference>
<dbReference type="RefSeq" id="WP_068703920.1">
    <property type="nucleotide sequence ID" value="NZ_BDCR01000003.1"/>
</dbReference>
<feature type="transmembrane region" description="Helical" evidence="1">
    <location>
        <begin position="75"/>
        <end position="98"/>
    </location>
</feature>
<dbReference type="InterPro" id="IPR051158">
    <property type="entry name" value="Metallophosphoesterase_sf"/>
</dbReference>
<reference evidence="4" key="2">
    <citation type="journal article" date="2017" name="Genome Announc.">
        <title>Draft genome sequence of Paludibacter jiangxiensis NM7(T), a propionate-producing fermentative bacterium.</title>
        <authorList>
            <person name="Qiu Y.-L."/>
            <person name="Tourlousse D.M."/>
            <person name="Matsuura N."/>
            <person name="Ohashi A."/>
            <person name="Sekiguchi Y."/>
        </authorList>
    </citation>
    <scope>NUCLEOTIDE SEQUENCE [LARGE SCALE GENOMIC DNA]</scope>
    <source>
        <strain evidence="4">NM7</strain>
    </source>
</reference>
<feature type="transmembrane region" description="Helical" evidence="1">
    <location>
        <begin position="110"/>
        <end position="129"/>
    </location>
</feature>
<feature type="transmembrane region" description="Helical" evidence="1">
    <location>
        <begin position="37"/>
        <end position="55"/>
    </location>
</feature>
<dbReference type="PANTHER" id="PTHR31302:SF0">
    <property type="entry name" value="TRANSMEMBRANE PROTEIN WITH METALLOPHOSPHOESTERASE DOMAIN"/>
    <property type="match status" value="1"/>
</dbReference>
<dbReference type="InterPro" id="IPR029052">
    <property type="entry name" value="Metallo-depent_PP-like"/>
</dbReference>
<dbReference type="InterPro" id="IPR004843">
    <property type="entry name" value="Calcineurin-like_PHP"/>
</dbReference>
<accession>A0A170ZW35</accession>
<dbReference type="GO" id="GO:0016787">
    <property type="term" value="F:hydrolase activity"/>
    <property type="evidence" value="ECO:0007669"/>
    <property type="project" value="InterPro"/>
</dbReference>
<keyword evidence="1" id="KW-0472">Membrane</keyword>
<dbReference type="STRING" id="681398.PJIAN_3378"/>
<evidence type="ECO:0000313" key="4">
    <source>
        <dbReference type="Proteomes" id="UP000076586"/>
    </source>
</evidence>
<dbReference type="SUPFAM" id="SSF56300">
    <property type="entry name" value="Metallo-dependent phosphatases"/>
    <property type="match status" value="1"/>
</dbReference>
<organism evidence="3 4">
    <name type="scientific">Paludibacter jiangxiensis</name>
    <dbReference type="NCBI Taxonomy" id="681398"/>
    <lineage>
        <taxon>Bacteria</taxon>
        <taxon>Pseudomonadati</taxon>
        <taxon>Bacteroidota</taxon>
        <taxon>Bacteroidia</taxon>
        <taxon>Bacteroidales</taxon>
        <taxon>Paludibacteraceae</taxon>
        <taxon>Paludibacter</taxon>
    </lineage>
</organism>
<reference evidence="4" key="1">
    <citation type="submission" date="2016-04" db="EMBL/GenBank/DDBJ databases">
        <title>Draft genome sequence of Paludibacter jiangxiensis strain NM7.</title>
        <authorList>
            <person name="Qiu Y."/>
            <person name="Matsuura N."/>
            <person name="Ohashi A."/>
            <person name="Tourlousse M.D."/>
            <person name="Sekiguchi Y."/>
        </authorList>
    </citation>
    <scope>NUCLEOTIDE SEQUENCE [LARGE SCALE GENOMIC DNA]</scope>
    <source>
        <strain evidence="4">NM7</strain>
    </source>
</reference>
<dbReference type="Proteomes" id="UP000076586">
    <property type="component" value="Unassembled WGS sequence"/>
</dbReference>
<protein>
    <recommendedName>
        <fullName evidence="2">Calcineurin-like phosphoesterase domain-containing protein</fullName>
    </recommendedName>
</protein>
<proteinExistence type="predicted"/>
<dbReference type="Pfam" id="PF00149">
    <property type="entry name" value="Metallophos"/>
    <property type="match status" value="1"/>
</dbReference>
<dbReference type="AlphaFoldDB" id="A0A170ZW35"/>
<feature type="domain" description="Calcineurin-like phosphoesterase" evidence="2">
    <location>
        <begin position="152"/>
        <end position="315"/>
    </location>
</feature>
<evidence type="ECO:0000313" key="3">
    <source>
        <dbReference type="EMBL" id="GAT63066.1"/>
    </source>
</evidence>
<feature type="transmembrane region" description="Helical" evidence="1">
    <location>
        <begin position="6"/>
        <end position="25"/>
    </location>
</feature>
<dbReference type="Gene3D" id="3.60.21.10">
    <property type="match status" value="1"/>
</dbReference>